<keyword evidence="2" id="KW-0328">Glycosyltransferase</keyword>
<keyword evidence="6 8" id="KW-1133">Transmembrane helix</keyword>
<comment type="caution">
    <text evidence="10">The sequence shown here is derived from an EMBL/GenBank/DDBJ whole genome shotgun (WGS) entry which is preliminary data.</text>
</comment>
<sequence>MKKKLISIIITCFNEQGNILPMYKRLMTVFRKIPYDYELIYVDNDSVDDSNEIFYELSKKDQKVKVILMSRNFDSPQPSFLAGMKLAKGDAVILLHGDIQDPPELIPQFVKKWEQGYQVVYGVRTHRKGYGMLMNFFYKFFYFLLKKLAYINIPLDAGEFSLIDKRVTRELIKIDEYDYYLRCLRAFVGFKQIGIEYERMARQHGRSSETFISGLWWAKTIIINFSFKPLEWISRVALVVMFFSFILLFIELFLILVFKNTPRGIPTIIILILFLGSIQLLSISIIAEYISKIFLEVKRRPRYIIKKILNEKS</sequence>
<evidence type="ECO:0000256" key="1">
    <source>
        <dbReference type="ARBA" id="ARBA00022475"/>
    </source>
</evidence>
<dbReference type="EMBL" id="MGAG01000002">
    <property type="protein sequence ID" value="OGK42480.1"/>
    <property type="molecule type" value="Genomic_DNA"/>
</dbReference>
<accession>A0A1F7IGI8</accession>
<dbReference type="GO" id="GO:0005886">
    <property type="term" value="C:plasma membrane"/>
    <property type="evidence" value="ECO:0007669"/>
    <property type="project" value="TreeGrafter"/>
</dbReference>
<keyword evidence="5" id="KW-0448">Lipopolysaccharide biosynthesis</keyword>
<dbReference type="InterPro" id="IPR001173">
    <property type="entry name" value="Glyco_trans_2-like"/>
</dbReference>
<proteinExistence type="predicted"/>
<evidence type="ECO:0000256" key="6">
    <source>
        <dbReference type="ARBA" id="ARBA00022989"/>
    </source>
</evidence>
<dbReference type="AlphaFoldDB" id="A0A1F7IGI8"/>
<dbReference type="GO" id="GO:0016757">
    <property type="term" value="F:glycosyltransferase activity"/>
    <property type="evidence" value="ECO:0007669"/>
    <property type="project" value="UniProtKB-KW"/>
</dbReference>
<dbReference type="CDD" id="cd04187">
    <property type="entry name" value="DPM1_like_bac"/>
    <property type="match status" value="1"/>
</dbReference>
<evidence type="ECO:0000256" key="7">
    <source>
        <dbReference type="ARBA" id="ARBA00023136"/>
    </source>
</evidence>
<evidence type="ECO:0000256" key="3">
    <source>
        <dbReference type="ARBA" id="ARBA00022679"/>
    </source>
</evidence>
<dbReference type="PANTHER" id="PTHR48090">
    <property type="entry name" value="UNDECAPRENYL-PHOSPHATE 4-DEOXY-4-FORMAMIDO-L-ARABINOSE TRANSFERASE-RELATED"/>
    <property type="match status" value="1"/>
</dbReference>
<dbReference type="InterPro" id="IPR029044">
    <property type="entry name" value="Nucleotide-diphossugar_trans"/>
</dbReference>
<dbReference type="GO" id="GO:0009103">
    <property type="term" value="P:lipopolysaccharide biosynthetic process"/>
    <property type="evidence" value="ECO:0007669"/>
    <property type="project" value="UniProtKB-KW"/>
</dbReference>
<dbReference type="Pfam" id="PF00535">
    <property type="entry name" value="Glycos_transf_2"/>
    <property type="match status" value="1"/>
</dbReference>
<protein>
    <recommendedName>
        <fullName evidence="9">Glycosyltransferase 2-like domain-containing protein</fullName>
    </recommendedName>
</protein>
<gene>
    <name evidence="10" type="ORF">A2954_01395</name>
</gene>
<dbReference type="Gene3D" id="3.90.550.10">
    <property type="entry name" value="Spore Coat Polysaccharide Biosynthesis Protein SpsA, Chain A"/>
    <property type="match status" value="1"/>
</dbReference>
<evidence type="ECO:0000256" key="4">
    <source>
        <dbReference type="ARBA" id="ARBA00022692"/>
    </source>
</evidence>
<evidence type="ECO:0000259" key="9">
    <source>
        <dbReference type="Pfam" id="PF00535"/>
    </source>
</evidence>
<keyword evidence="1" id="KW-1003">Cell membrane</keyword>
<dbReference type="PANTHER" id="PTHR48090:SF3">
    <property type="entry name" value="UNDECAPRENYL-PHOSPHATE 4-DEOXY-4-FORMAMIDO-L-ARABINOSE TRANSFERASE"/>
    <property type="match status" value="1"/>
</dbReference>
<evidence type="ECO:0000256" key="2">
    <source>
        <dbReference type="ARBA" id="ARBA00022676"/>
    </source>
</evidence>
<evidence type="ECO:0000313" key="10">
    <source>
        <dbReference type="EMBL" id="OGK42480.1"/>
    </source>
</evidence>
<keyword evidence="4 8" id="KW-0812">Transmembrane</keyword>
<feature type="transmembrane region" description="Helical" evidence="8">
    <location>
        <begin position="264"/>
        <end position="290"/>
    </location>
</feature>
<evidence type="ECO:0000256" key="5">
    <source>
        <dbReference type="ARBA" id="ARBA00022985"/>
    </source>
</evidence>
<dbReference type="InterPro" id="IPR050256">
    <property type="entry name" value="Glycosyltransferase_2"/>
</dbReference>
<keyword evidence="7 8" id="KW-0472">Membrane</keyword>
<name>A0A1F7IGI8_9BACT</name>
<dbReference type="Proteomes" id="UP000177698">
    <property type="component" value="Unassembled WGS sequence"/>
</dbReference>
<feature type="transmembrane region" description="Helical" evidence="8">
    <location>
        <begin position="236"/>
        <end position="258"/>
    </location>
</feature>
<evidence type="ECO:0000313" key="11">
    <source>
        <dbReference type="Proteomes" id="UP000177698"/>
    </source>
</evidence>
<feature type="domain" description="Glycosyltransferase 2-like" evidence="9">
    <location>
        <begin position="7"/>
        <end position="171"/>
    </location>
</feature>
<organism evidence="10 11">
    <name type="scientific">Candidatus Roizmanbacteria bacterium RIFCSPLOWO2_01_FULL_37_12</name>
    <dbReference type="NCBI Taxonomy" id="1802056"/>
    <lineage>
        <taxon>Bacteria</taxon>
        <taxon>Candidatus Roizmaniibacteriota</taxon>
    </lineage>
</organism>
<reference evidence="10 11" key="1">
    <citation type="journal article" date="2016" name="Nat. Commun.">
        <title>Thousands of microbial genomes shed light on interconnected biogeochemical processes in an aquifer system.</title>
        <authorList>
            <person name="Anantharaman K."/>
            <person name="Brown C.T."/>
            <person name="Hug L.A."/>
            <person name="Sharon I."/>
            <person name="Castelle C.J."/>
            <person name="Probst A.J."/>
            <person name="Thomas B.C."/>
            <person name="Singh A."/>
            <person name="Wilkins M.J."/>
            <person name="Karaoz U."/>
            <person name="Brodie E.L."/>
            <person name="Williams K.H."/>
            <person name="Hubbard S.S."/>
            <person name="Banfield J.F."/>
        </authorList>
    </citation>
    <scope>NUCLEOTIDE SEQUENCE [LARGE SCALE GENOMIC DNA]</scope>
</reference>
<keyword evidence="3" id="KW-0808">Transferase</keyword>
<dbReference type="SUPFAM" id="SSF53448">
    <property type="entry name" value="Nucleotide-diphospho-sugar transferases"/>
    <property type="match status" value="1"/>
</dbReference>
<dbReference type="STRING" id="1802056.A2954_01395"/>
<evidence type="ECO:0000256" key="8">
    <source>
        <dbReference type="SAM" id="Phobius"/>
    </source>
</evidence>